<accession>A0A316JC83</accession>
<dbReference type="Proteomes" id="UP000245865">
    <property type="component" value="Unassembled WGS sequence"/>
</dbReference>
<evidence type="ECO:0000313" key="1">
    <source>
        <dbReference type="EMBL" id="PWL18851.1"/>
    </source>
</evidence>
<dbReference type="RefSeq" id="WP_109705745.1">
    <property type="nucleotide sequence ID" value="NZ_QGDB01000002.1"/>
</dbReference>
<comment type="caution">
    <text evidence="1">The sequence shown here is derived from an EMBL/GenBank/DDBJ whole genome shotgun (WGS) entry which is preliminary data.</text>
</comment>
<evidence type="ECO:0000313" key="2">
    <source>
        <dbReference type="Proteomes" id="UP000245865"/>
    </source>
</evidence>
<reference evidence="1 2" key="1">
    <citation type="submission" date="2018-05" db="EMBL/GenBank/DDBJ databases">
        <title>Comparative genomic sequence analysis between strain HN4 and CCM 8460T (Falsochrobactrum ovis) will provide more evidence to prove that HN4 is a new species of Falsochrobactrum.</title>
        <authorList>
            <person name="Lyu W."/>
            <person name="Sun L."/>
            <person name="Yao L."/>
        </authorList>
    </citation>
    <scope>NUCLEOTIDE SEQUENCE [LARGE SCALE GENOMIC DNA]</scope>
    <source>
        <strain evidence="1 2">HN4</strain>
    </source>
</reference>
<dbReference type="EMBL" id="QGDB01000002">
    <property type="protein sequence ID" value="PWL18851.1"/>
    <property type="molecule type" value="Genomic_DNA"/>
</dbReference>
<proteinExistence type="predicted"/>
<organism evidence="1 2">
    <name type="scientific">Falsochrobactrum shanghaiense</name>
    <dbReference type="NCBI Taxonomy" id="2201899"/>
    <lineage>
        <taxon>Bacteria</taxon>
        <taxon>Pseudomonadati</taxon>
        <taxon>Pseudomonadota</taxon>
        <taxon>Alphaproteobacteria</taxon>
        <taxon>Hyphomicrobiales</taxon>
        <taxon>Brucellaceae</taxon>
        <taxon>Falsochrobactrum</taxon>
    </lineage>
</organism>
<name>A0A316JC83_9HYPH</name>
<dbReference type="AlphaFoldDB" id="A0A316JC83"/>
<sequence length="63" mass="7184">MKRRGPPTLTETAIFNAIEYALRREGVTEVAFAEDGEYEVEIHEASSLMPFVKCLLRELEVVK</sequence>
<keyword evidence="2" id="KW-1185">Reference proteome</keyword>
<dbReference type="OrthoDB" id="8453582at2"/>
<gene>
    <name evidence="1" type="ORF">DKP76_07255</name>
</gene>
<protein>
    <submittedName>
        <fullName evidence="1">Uncharacterized protein</fullName>
    </submittedName>
</protein>